<organism evidence="1">
    <name type="scientific">bioreactor metagenome</name>
    <dbReference type="NCBI Taxonomy" id="1076179"/>
    <lineage>
        <taxon>unclassified sequences</taxon>
        <taxon>metagenomes</taxon>
        <taxon>ecological metagenomes</taxon>
    </lineage>
</organism>
<gene>
    <name evidence="1" type="ORF">SDC9_138790</name>
</gene>
<comment type="caution">
    <text evidence="1">The sequence shown here is derived from an EMBL/GenBank/DDBJ whole genome shotgun (WGS) entry which is preliminary data.</text>
</comment>
<name>A0A645DQX7_9ZZZZ</name>
<evidence type="ECO:0000313" key="1">
    <source>
        <dbReference type="EMBL" id="MPM91659.1"/>
    </source>
</evidence>
<protein>
    <submittedName>
        <fullName evidence="1">Uncharacterized protein</fullName>
    </submittedName>
</protein>
<dbReference type="EMBL" id="VSSQ01038693">
    <property type="protein sequence ID" value="MPM91659.1"/>
    <property type="molecule type" value="Genomic_DNA"/>
</dbReference>
<dbReference type="AlphaFoldDB" id="A0A645DQX7"/>
<accession>A0A645DQX7</accession>
<reference evidence="1" key="1">
    <citation type="submission" date="2019-08" db="EMBL/GenBank/DDBJ databases">
        <authorList>
            <person name="Kucharzyk K."/>
            <person name="Murdoch R.W."/>
            <person name="Higgins S."/>
            <person name="Loffler F."/>
        </authorList>
    </citation>
    <scope>NUCLEOTIDE SEQUENCE</scope>
</reference>
<proteinExistence type="predicted"/>
<sequence>MNGLGNVLFDQIHRIGVRQSCFVHLIFYKGKLIQLRPVFTMMGTDRQLKPATPDEEIIIRQQVLKKELIYR</sequence>